<gene>
    <name evidence="1" type="ORF">D1631_07240</name>
</gene>
<evidence type="ECO:0000313" key="1">
    <source>
        <dbReference type="EMBL" id="RNA61738.1"/>
    </source>
</evidence>
<reference evidence="1 2" key="1">
    <citation type="submission" date="2018-08" db="EMBL/GenBank/DDBJ databases">
        <title>Chryseobacterium nematophagum: a novel matrix digesting pathogen of nematodes.</title>
        <authorList>
            <person name="Page A."/>
            <person name="Roberts M."/>
            <person name="Felix M.-A."/>
            <person name="Weir W."/>
        </authorList>
    </citation>
    <scope>NUCLEOTIDE SEQUENCE [LARGE SCALE GENOMIC DNA]</scope>
    <source>
        <strain evidence="1 2">JUb129</strain>
    </source>
</reference>
<accession>A0A3M7TEK8</accession>
<name>A0A3M7TEK8_9FLAO</name>
<protein>
    <submittedName>
        <fullName evidence="1">Helix-turn-helix domain-containing protein</fullName>
    </submittedName>
</protein>
<dbReference type="AlphaFoldDB" id="A0A3M7TEK8"/>
<dbReference type="OrthoDB" id="1260127at2"/>
<sequence>MRINMNKANINYKQIFRDILDKKYPHKKEECINLLNKEYLSVLDVITLNKKIFGSPDSSTKAFNQSHRAYNESTVIHILNFQKKHQLNNSELAIHFRLSRHTIAKWRKEYFSIAI</sequence>
<dbReference type="Proteomes" id="UP000278775">
    <property type="component" value="Unassembled WGS sequence"/>
</dbReference>
<dbReference type="EMBL" id="QWIU01000002">
    <property type="protein sequence ID" value="RNA61738.1"/>
    <property type="molecule type" value="Genomic_DNA"/>
</dbReference>
<comment type="caution">
    <text evidence="1">The sequence shown here is derived from an EMBL/GenBank/DDBJ whole genome shotgun (WGS) entry which is preliminary data.</text>
</comment>
<organism evidence="1 2">
    <name type="scientific">Chryseobacterium nematophagum</name>
    <dbReference type="NCBI Taxonomy" id="2305228"/>
    <lineage>
        <taxon>Bacteria</taxon>
        <taxon>Pseudomonadati</taxon>
        <taxon>Bacteroidota</taxon>
        <taxon>Flavobacteriia</taxon>
        <taxon>Flavobacteriales</taxon>
        <taxon>Weeksellaceae</taxon>
        <taxon>Chryseobacterium group</taxon>
        <taxon>Chryseobacterium</taxon>
    </lineage>
</organism>
<proteinExistence type="predicted"/>
<evidence type="ECO:0000313" key="2">
    <source>
        <dbReference type="Proteomes" id="UP000278775"/>
    </source>
</evidence>